<evidence type="ECO:0000313" key="3">
    <source>
        <dbReference type="EMBL" id="TVZ04197.1"/>
    </source>
</evidence>
<feature type="transmembrane region" description="Helical" evidence="2">
    <location>
        <begin position="6"/>
        <end position="31"/>
    </location>
</feature>
<gene>
    <name evidence="3" type="ORF">EAS64_17545</name>
</gene>
<accession>A0A6P2BZS9</accession>
<keyword evidence="2" id="KW-1133">Transmembrane helix</keyword>
<feature type="region of interest" description="Disordered" evidence="1">
    <location>
        <begin position="237"/>
        <end position="277"/>
    </location>
</feature>
<dbReference type="RefSeq" id="WP_145854065.1">
    <property type="nucleotide sequence ID" value="NZ_RPFW01000003.1"/>
</dbReference>
<organism evidence="3 4">
    <name type="scientific">Trebonia kvetii</name>
    <dbReference type="NCBI Taxonomy" id="2480626"/>
    <lineage>
        <taxon>Bacteria</taxon>
        <taxon>Bacillati</taxon>
        <taxon>Actinomycetota</taxon>
        <taxon>Actinomycetes</taxon>
        <taxon>Streptosporangiales</taxon>
        <taxon>Treboniaceae</taxon>
        <taxon>Trebonia</taxon>
    </lineage>
</organism>
<evidence type="ECO:0000256" key="2">
    <source>
        <dbReference type="SAM" id="Phobius"/>
    </source>
</evidence>
<feature type="transmembrane region" description="Helical" evidence="2">
    <location>
        <begin position="117"/>
        <end position="136"/>
    </location>
</feature>
<proteinExistence type="predicted"/>
<feature type="compositionally biased region" description="Polar residues" evidence="1">
    <location>
        <begin position="237"/>
        <end position="250"/>
    </location>
</feature>
<keyword evidence="2" id="KW-0812">Transmembrane</keyword>
<evidence type="ECO:0000256" key="1">
    <source>
        <dbReference type="SAM" id="MobiDB-lite"/>
    </source>
</evidence>
<feature type="transmembrane region" description="Helical" evidence="2">
    <location>
        <begin position="72"/>
        <end position="97"/>
    </location>
</feature>
<feature type="transmembrane region" description="Helical" evidence="2">
    <location>
        <begin position="173"/>
        <end position="197"/>
    </location>
</feature>
<keyword evidence="2" id="KW-0472">Membrane</keyword>
<reference evidence="3 4" key="1">
    <citation type="submission" date="2018-11" db="EMBL/GenBank/DDBJ databases">
        <title>Trebonia kvetii gen.nov., sp.nov., a novel acidophilic actinobacterium, and proposal of the new actinobacterial family Treboniaceae fam. nov.</title>
        <authorList>
            <person name="Rapoport D."/>
            <person name="Sagova-Mareckova M."/>
            <person name="Sedlacek I."/>
            <person name="Provaznik J."/>
            <person name="Kralova S."/>
            <person name="Pavlinic D."/>
            <person name="Benes V."/>
            <person name="Kopecky J."/>
        </authorList>
    </citation>
    <scope>NUCLEOTIDE SEQUENCE [LARGE SCALE GENOMIC DNA]</scope>
    <source>
        <strain evidence="3 4">15Tr583</strain>
    </source>
</reference>
<comment type="caution">
    <text evidence="3">The sequence shown here is derived from an EMBL/GenBank/DDBJ whole genome shotgun (WGS) entry which is preliminary data.</text>
</comment>
<dbReference type="AlphaFoldDB" id="A0A6P2BZS9"/>
<dbReference type="Proteomes" id="UP000460272">
    <property type="component" value="Unassembled WGS sequence"/>
</dbReference>
<protein>
    <submittedName>
        <fullName evidence="3">Uncharacterized protein</fullName>
    </submittedName>
</protein>
<evidence type="ECO:0000313" key="4">
    <source>
        <dbReference type="Proteomes" id="UP000460272"/>
    </source>
</evidence>
<name>A0A6P2BZS9_9ACTN</name>
<sequence length="277" mass="29717">MQVVFWVVTAVGFALAEVCTVLAWFVAGVVLRGCQSLMIDARLFKFMRRFGLTDAATGLSQMRKIAHRNPRMILAIWGEAGFVILTALAMTATALWVSVGALSALTPPGLLPDGWETRTAVTAGILILASAGWFYLRGIGYAITSESRGRGSLPRVVVPGLTPAARRELALNIYFHAALQRGAILAAVLPTILTGVADKGPSPVPAPGWASWLIVLLSVAFMAPVVYVFHRLWSSTASPTRSAGSWTPSLRRTPEAPARPCSSSRTRCASRDRPLYA</sequence>
<dbReference type="EMBL" id="RPFW01000003">
    <property type="protein sequence ID" value="TVZ04197.1"/>
    <property type="molecule type" value="Genomic_DNA"/>
</dbReference>
<feature type="transmembrane region" description="Helical" evidence="2">
    <location>
        <begin position="209"/>
        <end position="229"/>
    </location>
</feature>
<keyword evidence="4" id="KW-1185">Reference proteome</keyword>